<evidence type="ECO:0000313" key="1">
    <source>
        <dbReference type="EMBL" id="MBK1616891.1"/>
    </source>
</evidence>
<dbReference type="RefSeq" id="WP_200236310.1">
    <property type="nucleotide sequence ID" value="NZ_NRRY01000001.1"/>
</dbReference>
<sequence length="67" mass="7915">MAYDPELVVYEEPGSLDVDDWERFCQQMREEARRYPESQHVRLTLQSAERALKQCRAMRARLDAQAA</sequence>
<organism evidence="1 2">
    <name type="scientific">Lamprobacter modestohalophilus</name>
    <dbReference type="NCBI Taxonomy" id="1064514"/>
    <lineage>
        <taxon>Bacteria</taxon>
        <taxon>Pseudomonadati</taxon>
        <taxon>Pseudomonadota</taxon>
        <taxon>Gammaproteobacteria</taxon>
        <taxon>Chromatiales</taxon>
        <taxon>Chromatiaceae</taxon>
        <taxon>Lamprobacter</taxon>
    </lineage>
</organism>
<evidence type="ECO:0000313" key="2">
    <source>
        <dbReference type="Proteomes" id="UP001138768"/>
    </source>
</evidence>
<proteinExistence type="predicted"/>
<dbReference type="AlphaFoldDB" id="A0A9X1B2R8"/>
<reference evidence="1 2" key="1">
    <citation type="journal article" date="2020" name="Microorganisms">
        <title>Osmotic Adaptation and Compatible Solute Biosynthesis of Phototrophic Bacteria as Revealed from Genome Analyses.</title>
        <authorList>
            <person name="Imhoff J.F."/>
            <person name="Rahn T."/>
            <person name="Kunzel S."/>
            <person name="Keller A."/>
            <person name="Neulinger S.C."/>
        </authorList>
    </citation>
    <scope>NUCLEOTIDE SEQUENCE [LARGE SCALE GENOMIC DNA]</scope>
    <source>
        <strain evidence="1 2">DSM 25653</strain>
    </source>
</reference>
<dbReference type="EMBL" id="NRRY01000001">
    <property type="protein sequence ID" value="MBK1616891.1"/>
    <property type="molecule type" value="Genomic_DNA"/>
</dbReference>
<gene>
    <name evidence="1" type="ORF">CKO42_00165</name>
</gene>
<dbReference type="Proteomes" id="UP001138768">
    <property type="component" value="Unassembled WGS sequence"/>
</dbReference>
<comment type="caution">
    <text evidence="1">The sequence shown here is derived from an EMBL/GenBank/DDBJ whole genome shotgun (WGS) entry which is preliminary data.</text>
</comment>
<name>A0A9X1B2R8_9GAMM</name>
<keyword evidence="2" id="KW-1185">Reference proteome</keyword>
<accession>A0A9X1B2R8</accession>
<protein>
    <submittedName>
        <fullName evidence="1">Uncharacterized protein</fullName>
    </submittedName>
</protein>